<dbReference type="PANTHER" id="PTHR13288:SF8">
    <property type="entry name" value="SPLICING FACTOR 45"/>
    <property type="match status" value="1"/>
</dbReference>
<dbReference type="CDD" id="cd12647">
    <property type="entry name" value="RRM_UHM_SPF45"/>
    <property type="match status" value="1"/>
</dbReference>
<dbReference type="InterPro" id="IPR012677">
    <property type="entry name" value="Nucleotide-bd_a/b_plait_sf"/>
</dbReference>
<dbReference type="InterPro" id="IPR035979">
    <property type="entry name" value="RBD_domain_sf"/>
</dbReference>
<dbReference type="SMART" id="SM00361">
    <property type="entry name" value="RRM_1"/>
    <property type="match status" value="1"/>
</dbReference>
<dbReference type="Proteomes" id="UP001162164">
    <property type="component" value="Unassembled WGS sequence"/>
</dbReference>
<dbReference type="SMART" id="SM00443">
    <property type="entry name" value="G_patch"/>
    <property type="match status" value="1"/>
</dbReference>
<keyword evidence="7" id="KW-1185">Reference proteome</keyword>
<sequence length="364" mass="40980">MSLYDDYDVKTTATEKVQGWSSGIKLLQSQLQLKKATVTQPKREQQRKISLAPVIDLNSEYDWNVVDEYDPLWPNEYEKVVKEMREHRDRGSDKEEKRKEKKRKSRFNDPEDSPPSLPVPSVPQITQPPIASGFAGRWAEEDEEEPVVKQQRPSGGVAIAPPPSLQEPSDPVPILPNKPQPSTSYGGSVAAKIMARYGFKEGQGLGRMEQGMSSALLVEKTSKRGGRIIHEKEILQPPVLQDVPQISQLFIEQQQPIPTITEIMKNPSKVVLLKNMVGPGEVDDDLEPEVKDECNTKYGPVGSVIIHEIPHDNPEEAVRIFVEFQRIESAIKAVVDLNGRFFGGRQVKASFYDTEKFDNLQLMD</sequence>
<dbReference type="PIRSF" id="PIRSF031066">
    <property type="entry name" value="Splicing_factor_SPF45"/>
    <property type="match status" value="1"/>
</dbReference>
<dbReference type="InterPro" id="IPR000467">
    <property type="entry name" value="G_patch_dom"/>
</dbReference>
<dbReference type="PROSITE" id="PS50174">
    <property type="entry name" value="G_PATCH"/>
    <property type="match status" value="1"/>
</dbReference>
<dbReference type="Pfam" id="PF00076">
    <property type="entry name" value="RRM_1"/>
    <property type="match status" value="1"/>
</dbReference>
<keyword evidence="2" id="KW-0539">Nucleus</keyword>
<name>A0ABQ9IVH7_9CUCU</name>
<keyword evidence="1 2" id="KW-0694">RNA-binding</keyword>
<comment type="caution">
    <text evidence="6">The sequence shown here is derived from an EMBL/GenBank/DDBJ whole genome shotgun (WGS) entry which is preliminary data.</text>
</comment>
<dbReference type="InterPro" id="IPR034653">
    <property type="entry name" value="SPF45_RRM"/>
</dbReference>
<dbReference type="EMBL" id="JAPWTJ010002514">
    <property type="protein sequence ID" value="KAJ8965846.1"/>
    <property type="molecule type" value="Genomic_DNA"/>
</dbReference>
<reference evidence="6" key="1">
    <citation type="journal article" date="2023" name="Insect Mol. Biol.">
        <title>Genome sequencing provides insights into the evolution of gene families encoding plant cell wall-degrading enzymes in longhorned beetles.</title>
        <authorList>
            <person name="Shin N.R."/>
            <person name="Okamura Y."/>
            <person name="Kirsch R."/>
            <person name="Pauchet Y."/>
        </authorList>
    </citation>
    <scope>NUCLEOTIDE SEQUENCE</scope>
    <source>
        <strain evidence="6">MMC_N1</strain>
    </source>
</reference>
<evidence type="ECO:0000256" key="3">
    <source>
        <dbReference type="SAM" id="MobiDB-lite"/>
    </source>
</evidence>
<evidence type="ECO:0000259" key="5">
    <source>
        <dbReference type="PROSITE" id="PS50174"/>
    </source>
</evidence>
<evidence type="ECO:0000259" key="4">
    <source>
        <dbReference type="PROSITE" id="PS50102"/>
    </source>
</evidence>
<gene>
    <name evidence="6" type="ORF">NQ317_000473</name>
</gene>
<feature type="compositionally biased region" description="Basic and acidic residues" evidence="3">
    <location>
        <begin position="84"/>
        <end position="98"/>
    </location>
</feature>
<dbReference type="Pfam" id="PF01585">
    <property type="entry name" value="G-patch"/>
    <property type="match status" value="1"/>
</dbReference>
<evidence type="ECO:0000256" key="2">
    <source>
        <dbReference type="PIRNR" id="PIRNR031066"/>
    </source>
</evidence>
<evidence type="ECO:0000256" key="1">
    <source>
        <dbReference type="ARBA" id="ARBA00022884"/>
    </source>
</evidence>
<evidence type="ECO:0000313" key="7">
    <source>
        <dbReference type="Proteomes" id="UP001162164"/>
    </source>
</evidence>
<evidence type="ECO:0000313" key="6">
    <source>
        <dbReference type="EMBL" id="KAJ8965846.1"/>
    </source>
</evidence>
<keyword evidence="2" id="KW-0508">mRNA splicing</keyword>
<feature type="region of interest" description="Disordered" evidence="3">
    <location>
        <begin position="84"/>
        <end position="186"/>
    </location>
</feature>
<dbReference type="InterPro" id="IPR003954">
    <property type="entry name" value="RRM_euk-type"/>
</dbReference>
<dbReference type="InterPro" id="IPR040052">
    <property type="entry name" value="RBM17"/>
</dbReference>
<keyword evidence="2" id="KW-0747">Spliceosome</keyword>
<feature type="domain" description="RRM" evidence="4">
    <location>
        <begin position="269"/>
        <end position="354"/>
    </location>
</feature>
<feature type="compositionally biased region" description="Pro residues" evidence="3">
    <location>
        <begin position="160"/>
        <end position="179"/>
    </location>
</feature>
<protein>
    <recommendedName>
        <fullName evidence="2">Splicing factor 45</fullName>
    </recommendedName>
    <alternativeName>
        <fullName evidence="2">RNA-binding motif protein 17</fullName>
    </alternativeName>
</protein>
<comment type="subcellular location">
    <subcellularLocation>
        <location evidence="2">Nucleus</location>
    </subcellularLocation>
</comment>
<feature type="domain" description="G-patch" evidence="5">
    <location>
        <begin position="186"/>
        <end position="226"/>
    </location>
</feature>
<organism evidence="6 7">
    <name type="scientific">Molorchus minor</name>
    <dbReference type="NCBI Taxonomy" id="1323400"/>
    <lineage>
        <taxon>Eukaryota</taxon>
        <taxon>Metazoa</taxon>
        <taxon>Ecdysozoa</taxon>
        <taxon>Arthropoda</taxon>
        <taxon>Hexapoda</taxon>
        <taxon>Insecta</taxon>
        <taxon>Pterygota</taxon>
        <taxon>Neoptera</taxon>
        <taxon>Endopterygota</taxon>
        <taxon>Coleoptera</taxon>
        <taxon>Polyphaga</taxon>
        <taxon>Cucujiformia</taxon>
        <taxon>Chrysomeloidea</taxon>
        <taxon>Cerambycidae</taxon>
        <taxon>Lamiinae</taxon>
        <taxon>Monochamini</taxon>
        <taxon>Molorchus</taxon>
    </lineage>
</organism>
<dbReference type="PROSITE" id="PS50102">
    <property type="entry name" value="RRM"/>
    <property type="match status" value="1"/>
</dbReference>
<comment type="function">
    <text evidence="2">Splice factor that binds to the single-stranded 3'AG at the exon/intron border and promotes its utilization in the second catalytic step. Involved in the regulation of alternative splicing and the utilization of cryptic splice sites.</text>
</comment>
<keyword evidence="2" id="KW-0507">mRNA processing</keyword>
<dbReference type="PANTHER" id="PTHR13288">
    <property type="entry name" value="SPLICING FACTOR 45 SPF45"/>
    <property type="match status" value="1"/>
</dbReference>
<comment type="subunit">
    <text evidence="2">Associates with the spliceosome.</text>
</comment>
<dbReference type="SUPFAM" id="SSF54928">
    <property type="entry name" value="RNA-binding domain, RBD"/>
    <property type="match status" value="1"/>
</dbReference>
<accession>A0ABQ9IVH7</accession>
<dbReference type="InterPro" id="IPR000504">
    <property type="entry name" value="RRM_dom"/>
</dbReference>
<dbReference type="Gene3D" id="3.30.70.330">
    <property type="match status" value="1"/>
</dbReference>
<proteinExistence type="predicted"/>